<dbReference type="GO" id="GO:0000030">
    <property type="term" value="F:mannosyltransferase activity"/>
    <property type="evidence" value="ECO:0007669"/>
    <property type="project" value="TreeGrafter"/>
</dbReference>
<dbReference type="InterPro" id="IPR019734">
    <property type="entry name" value="TPR_rpt"/>
</dbReference>
<dbReference type="InterPro" id="IPR011990">
    <property type="entry name" value="TPR-like_helical_dom_sf"/>
</dbReference>
<reference evidence="2 3" key="1">
    <citation type="submission" date="2018-11" db="EMBL/GenBank/DDBJ databases">
        <authorList>
            <consortium name="Pathogen Informatics"/>
        </authorList>
    </citation>
    <scope>NUCLEOTIDE SEQUENCE [LARGE SCALE GENOMIC DNA]</scope>
</reference>
<feature type="repeat" description="TPR" evidence="1">
    <location>
        <begin position="216"/>
        <end position="249"/>
    </location>
</feature>
<dbReference type="PROSITE" id="PS50005">
    <property type="entry name" value="TPR"/>
    <property type="match status" value="5"/>
</dbReference>
<dbReference type="InterPro" id="IPR052384">
    <property type="entry name" value="TMTC_O-mannosyltransferase"/>
</dbReference>
<dbReference type="PROSITE" id="PS50293">
    <property type="entry name" value="TPR_REGION"/>
    <property type="match status" value="2"/>
</dbReference>
<protein>
    <submittedName>
        <fullName evidence="2">Uncharacterized protein</fullName>
    </submittedName>
</protein>
<feature type="repeat" description="TPR" evidence="1">
    <location>
        <begin position="254"/>
        <end position="287"/>
    </location>
</feature>
<dbReference type="PANTHER" id="PTHR44216:SF3">
    <property type="entry name" value="PROTEIN O-MANNOSYL-TRANSFERASE TMTC2"/>
    <property type="match status" value="1"/>
</dbReference>
<name>A0A3P7HX41_STRVU</name>
<dbReference type="EMBL" id="UYYB01000996">
    <property type="protein sequence ID" value="VDM65581.1"/>
    <property type="molecule type" value="Genomic_DNA"/>
</dbReference>
<evidence type="ECO:0000313" key="3">
    <source>
        <dbReference type="Proteomes" id="UP000270094"/>
    </source>
</evidence>
<proteinExistence type="predicted"/>
<keyword evidence="3" id="KW-1185">Reference proteome</keyword>
<dbReference type="PANTHER" id="PTHR44216">
    <property type="entry name" value="PROTEIN O-MANNOSYL-TRANSFERASE TMTC2"/>
    <property type="match status" value="1"/>
</dbReference>
<dbReference type="Gene3D" id="1.25.40.10">
    <property type="entry name" value="Tetratricopeptide repeat domain"/>
    <property type="match status" value="3"/>
</dbReference>
<organism evidence="2 3">
    <name type="scientific">Strongylus vulgaris</name>
    <name type="common">Blood worm</name>
    <dbReference type="NCBI Taxonomy" id="40348"/>
    <lineage>
        <taxon>Eukaryota</taxon>
        <taxon>Metazoa</taxon>
        <taxon>Ecdysozoa</taxon>
        <taxon>Nematoda</taxon>
        <taxon>Chromadorea</taxon>
        <taxon>Rhabditida</taxon>
        <taxon>Rhabditina</taxon>
        <taxon>Rhabditomorpha</taxon>
        <taxon>Strongyloidea</taxon>
        <taxon>Strongylidae</taxon>
        <taxon>Strongylus</taxon>
    </lineage>
</organism>
<keyword evidence="1" id="KW-0802">TPR repeat</keyword>
<dbReference type="GO" id="GO:0005789">
    <property type="term" value="C:endoplasmic reticulum membrane"/>
    <property type="evidence" value="ECO:0007669"/>
    <property type="project" value="TreeGrafter"/>
</dbReference>
<dbReference type="Pfam" id="PF00515">
    <property type="entry name" value="TPR_1"/>
    <property type="match status" value="1"/>
</dbReference>
<dbReference type="SMART" id="SM00028">
    <property type="entry name" value="TPR"/>
    <property type="match status" value="8"/>
</dbReference>
<sequence>MQKIAREVLIALSFLILPFLPSSNLFCYVGFVAAERVLYLPSVGYCILAGMLYKSCCSRADRTFTMSLALLFLTLHGIRTFQRNRDWKDEESLYKSALNLNPPKAYSNLGRVFAAQMRYEEAELAYKNALRHRPNMADTWYNLGVLYQERKNHTAAVICYENAINFRRNFASAHLNLGIANYEMGNDQLAIASWKACSQLDGSMVKARKDYYQAQASCRLQLGRLLFRMKEFKTARSVLKEAIEAAPLSYPFLASLWYTLGEVYDAQGQHSQAEESFQTALYVAPKHIPTLLTMGYLKNKQNRTSESQSWFSKALAISPKSADVYHHIGTAAALRGDVAEAEFAYNNALRLAAHHMESLRALATLLRKQGKYDKSEEILETLQIHHPSADSYGDYGAILHINGKFEKAKKFYEKSLDLNPTNSIVKENLKKLQRKMNATRTSYNDE</sequence>
<dbReference type="Pfam" id="PF13414">
    <property type="entry name" value="TPR_11"/>
    <property type="match status" value="1"/>
</dbReference>
<accession>A0A3P7HX41</accession>
<gene>
    <name evidence="2" type="ORF">SVUK_LOCUS579</name>
</gene>
<evidence type="ECO:0000313" key="2">
    <source>
        <dbReference type="EMBL" id="VDM65581.1"/>
    </source>
</evidence>
<dbReference type="Proteomes" id="UP000270094">
    <property type="component" value="Unassembled WGS sequence"/>
</dbReference>
<dbReference type="Pfam" id="PF13181">
    <property type="entry name" value="TPR_8"/>
    <property type="match status" value="4"/>
</dbReference>
<feature type="repeat" description="TPR" evidence="1">
    <location>
        <begin position="137"/>
        <end position="170"/>
    </location>
</feature>
<dbReference type="OrthoDB" id="1658288at2759"/>
<feature type="repeat" description="TPR" evidence="1">
    <location>
        <begin position="103"/>
        <end position="136"/>
    </location>
</feature>
<dbReference type="GO" id="GO:0035269">
    <property type="term" value="P:protein O-linked glycosylation via mannose"/>
    <property type="evidence" value="ECO:0007669"/>
    <property type="project" value="TreeGrafter"/>
</dbReference>
<dbReference type="SUPFAM" id="SSF48452">
    <property type="entry name" value="TPR-like"/>
    <property type="match status" value="2"/>
</dbReference>
<evidence type="ECO:0000256" key="1">
    <source>
        <dbReference type="PROSITE-ProRule" id="PRU00339"/>
    </source>
</evidence>
<dbReference type="AlphaFoldDB" id="A0A3P7HX41"/>
<feature type="repeat" description="TPR" evidence="1">
    <location>
        <begin position="389"/>
        <end position="422"/>
    </location>
</feature>